<evidence type="ECO:0000313" key="2">
    <source>
        <dbReference type="Proteomes" id="UP000006882"/>
    </source>
</evidence>
<reference evidence="1 2" key="1">
    <citation type="journal article" date="2013" name="Nat. Genet.">
        <title>The high-quality draft genome of peach (Prunus persica) identifies unique patterns of genetic diversity, domestication and genome evolution.</title>
        <authorList>
            <consortium name="International Peach Genome Initiative"/>
            <person name="Verde I."/>
            <person name="Abbott A.G."/>
            <person name="Scalabrin S."/>
            <person name="Jung S."/>
            <person name="Shu S."/>
            <person name="Marroni F."/>
            <person name="Zhebentyayeva T."/>
            <person name="Dettori M.T."/>
            <person name="Grimwood J."/>
            <person name="Cattonaro F."/>
            <person name="Zuccolo A."/>
            <person name="Rossini L."/>
            <person name="Jenkins J."/>
            <person name="Vendramin E."/>
            <person name="Meisel L.A."/>
            <person name="Decroocq V."/>
            <person name="Sosinski B."/>
            <person name="Prochnik S."/>
            <person name="Mitros T."/>
            <person name="Policriti A."/>
            <person name="Cipriani G."/>
            <person name="Dondini L."/>
            <person name="Ficklin S."/>
            <person name="Goodstein D.M."/>
            <person name="Xuan P."/>
            <person name="Del Fabbro C."/>
            <person name="Aramini V."/>
            <person name="Copetti D."/>
            <person name="Gonzalez S."/>
            <person name="Horner D.S."/>
            <person name="Falchi R."/>
            <person name="Lucas S."/>
            <person name="Mica E."/>
            <person name="Maldonado J."/>
            <person name="Lazzari B."/>
            <person name="Bielenberg D."/>
            <person name="Pirona R."/>
            <person name="Miculan M."/>
            <person name="Barakat A."/>
            <person name="Testolin R."/>
            <person name="Stella A."/>
            <person name="Tartarini S."/>
            <person name="Tonutti P."/>
            <person name="Arus P."/>
            <person name="Orellana A."/>
            <person name="Wells C."/>
            <person name="Main D."/>
            <person name="Vizzotto G."/>
            <person name="Silva H."/>
            <person name="Salamini F."/>
            <person name="Schmutz J."/>
            <person name="Morgante M."/>
            <person name="Rokhsar D.S."/>
        </authorList>
    </citation>
    <scope>NUCLEOTIDE SEQUENCE [LARGE SCALE GENOMIC DNA]</scope>
    <source>
        <strain evidence="2">cv. Nemared</strain>
    </source>
</reference>
<accession>A0A251QSS7</accession>
<dbReference type="Gramene" id="ONI26872">
    <property type="protein sequence ID" value="ONI26872"/>
    <property type="gene ID" value="PRUPE_1G052100"/>
</dbReference>
<organism evidence="1 2">
    <name type="scientific">Prunus persica</name>
    <name type="common">Peach</name>
    <name type="synonym">Amygdalus persica</name>
    <dbReference type="NCBI Taxonomy" id="3760"/>
    <lineage>
        <taxon>Eukaryota</taxon>
        <taxon>Viridiplantae</taxon>
        <taxon>Streptophyta</taxon>
        <taxon>Embryophyta</taxon>
        <taxon>Tracheophyta</taxon>
        <taxon>Spermatophyta</taxon>
        <taxon>Magnoliopsida</taxon>
        <taxon>eudicotyledons</taxon>
        <taxon>Gunneridae</taxon>
        <taxon>Pentapetalae</taxon>
        <taxon>rosids</taxon>
        <taxon>fabids</taxon>
        <taxon>Rosales</taxon>
        <taxon>Rosaceae</taxon>
        <taxon>Amygdaloideae</taxon>
        <taxon>Amygdaleae</taxon>
        <taxon>Prunus</taxon>
    </lineage>
</organism>
<evidence type="ECO:0000313" key="1">
    <source>
        <dbReference type="EMBL" id="ONI26872.1"/>
    </source>
</evidence>
<dbReference type="STRING" id="3760.A0A251QSS7"/>
<protein>
    <submittedName>
        <fullName evidence="1">Uncharacterized protein</fullName>
    </submittedName>
</protein>
<proteinExistence type="predicted"/>
<dbReference type="Proteomes" id="UP000006882">
    <property type="component" value="Chromosome G1"/>
</dbReference>
<keyword evidence="2" id="KW-1185">Reference proteome</keyword>
<dbReference type="EMBL" id="CM007651">
    <property type="protein sequence ID" value="ONI26872.1"/>
    <property type="molecule type" value="Genomic_DNA"/>
</dbReference>
<dbReference type="AlphaFoldDB" id="A0A251QSS7"/>
<name>A0A251QSS7_PRUPE</name>
<gene>
    <name evidence="1" type="ORF">PRUPE_1G052100</name>
</gene>
<sequence>MLFLCGFGYWMQGFRCFPWLALNFHMAHNLNMHPSWWLNPFMESSLMLFTFLVRIDYLIFPLEFFYRSYLGGQWQLSLLQLKRFLPVKMVNEENSLVEKISVFY</sequence>